<dbReference type="GO" id="GO:0046872">
    <property type="term" value="F:metal ion binding"/>
    <property type="evidence" value="ECO:0007669"/>
    <property type="project" value="UniProtKB-KW"/>
</dbReference>
<reference evidence="2 3" key="1">
    <citation type="submission" date="2023-11" db="EMBL/GenBank/DDBJ databases">
        <title>Halocaridina rubra genome assembly.</title>
        <authorList>
            <person name="Smith C."/>
        </authorList>
    </citation>
    <scope>NUCLEOTIDE SEQUENCE [LARGE SCALE GENOMIC DNA]</scope>
    <source>
        <strain evidence="2">EP-1</strain>
        <tissue evidence="2">Whole</tissue>
    </source>
</reference>
<feature type="non-terminal residue" evidence="2">
    <location>
        <position position="1"/>
    </location>
</feature>
<comment type="caution">
    <text evidence="2">The sequence shown here is derived from an EMBL/GenBank/DDBJ whole genome shotgun (WGS) entry which is preliminary data.</text>
</comment>
<dbReference type="GO" id="GO:0005829">
    <property type="term" value="C:cytosol"/>
    <property type="evidence" value="ECO:0007669"/>
    <property type="project" value="TreeGrafter"/>
</dbReference>
<dbReference type="AlphaFoldDB" id="A0AAN8ZSU9"/>
<dbReference type="GO" id="GO:0005739">
    <property type="term" value="C:mitochondrion"/>
    <property type="evidence" value="ECO:0007669"/>
    <property type="project" value="TreeGrafter"/>
</dbReference>
<keyword evidence="1" id="KW-0479">Metal-binding</keyword>
<organism evidence="2 3">
    <name type="scientific">Halocaridina rubra</name>
    <name type="common">Hawaiian red shrimp</name>
    <dbReference type="NCBI Taxonomy" id="373956"/>
    <lineage>
        <taxon>Eukaryota</taxon>
        <taxon>Metazoa</taxon>
        <taxon>Ecdysozoa</taxon>
        <taxon>Arthropoda</taxon>
        <taxon>Crustacea</taxon>
        <taxon>Multicrustacea</taxon>
        <taxon>Malacostraca</taxon>
        <taxon>Eumalacostraca</taxon>
        <taxon>Eucarida</taxon>
        <taxon>Decapoda</taxon>
        <taxon>Pleocyemata</taxon>
        <taxon>Caridea</taxon>
        <taxon>Atyoidea</taxon>
        <taxon>Atyidae</taxon>
        <taxon>Halocaridina</taxon>
    </lineage>
</organism>
<dbReference type="InterPro" id="IPR011249">
    <property type="entry name" value="Metalloenz_LuxS/M16"/>
</dbReference>
<dbReference type="PANTHER" id="PTHR43690:SF18">
    <property type="entry name" value="INSULIN-DEGRADING ENZYME-RELATED"/>
    <property type="match status" value="1"/>
</dbReference>
<keyword evidence="3" id="KW-1185">Reference proteome</keyword>
<accession>A0AAN8ZSU9</accession>
<protein>
    <submittedName>
        <fullName evidence="2">Uncharacterized protein</fullName>
    </submittedName>
</protein>
<dbReference type="GO" id="GO:0051603">
    <property type="term" value="P:proteolysis involved in protein catabolic process"/>
    <property type="evidence" value="ECO:0007669"/>
    <property type="project" value="TreeGrafter"/>
</dbReference>
<evidence type="ECO:0000313" key="2">
    <source>
        <dbReference type="EMBL" id="KAK7013174.1"/>
    </source>
</evidence>
<evidence type="ECO:0000256" key="1">
    <source>
        <dbReference type="ARBA" id="ARBA00022723"/>
    </source>
</evidence>
<dbReference type="Proteomes" id="UP001381693">
    <property type="component" value="Unassembled WGS sequence"/>
</dbReference>
<dbReference type="Gene3D" id="3.30.830.10">
    <property type="entry name" value="Metalloenzyme, LuxS/M16 peptidase-like"/>
    <property type="match status" value="1"/>
</dbReference>
<dbReference type="EMBL" id="JAXCGZ010023349">
    <property type="protein sequence ID" value="KAK7013174.1"/>
    <property type="molecule type" value="Genomic_DNA"/>
</dbReference>
<evidence type="ECO:0000313" key="3">
    <source>
        <dbReference type="Proteomes" id="UP001381693"/>
    </source>
</evidence>
<dbReference type="SUPFAM" id="SSF63411">
    <property type="entry name" value="LuxS/MPP-like metallohydrolase"/>
    <property type="match status" value="1"/>
</dbReference>
<name>A0AAN8ZSU9_HALRR</name>
<dbReference type="GO" id="GO:0043171">
    <property type="term" value="P:peptide catabolic process"/>
    <property type="evidence" value="ECO:0007669"/>
    <property type="project" value="TreeGrafter"/>
</dbReference>
<sequence>NLGAESMGVKERVDSVIKSEEDQRQYRALILENELKVLLISDTTTDKSAAALDVHIVKLRLMFSHYKLLSCMMP</sequence>
<dbReference type="InterPro" id="IPR050626">
    <property type="entry name" value="Peptidase_M16"/>
</dbReference>
<gene>
    <name evidence="2" type="ORF">SK128_000792</name>
</gene>
<proteinExistence type="predicted"/>
<dbReference type="GO" id="GO:0004222">
    <property type="term" value="F:metalloendopeptidase activity"/>
    <property type="evidence" value="ECO:0007669"/>
    <property type="project" value="TreeGrafter"/>
</dbReference>
<dbReference type="PANTHER" id="PTHR43690">
    <property type="entry name" value="NARDILYSIN"/>
    <property type="match status" value="1"/>
</dbReference>